<keyword evidence="1" id="KW-0472">Membrane</keyword>
<protein>
    <recommendedName>
        <fullName evidence="4">Acyltransferase</fullName>
    </recommendedName>
</protein>
<keyword evidence="1" id="KW-1133">Transmembrane helix</keyword>
<keyword evidence="3" id="KW-1185">Reference proteome</keyword>
<dbReference type="PANTHER" id="PTHR23028">
    <property type="entry name" value="ACETYLTRANSFERASE"/>
    <property type="match status" value="1"/>
</dbReference>
<dbReference type="InterPro" id="IPR050879">
    <property type="entry name" value="Acyltransferase_3"/>
</dbReference>
<feature type="transmembrane region" description="Helical" evidence="1">
    <location>
        <begin position="80"/>
        <end position="100"/>
    </location>
</feature>
<reference evidence="2" key="1">
    <citation type="submission" date="2023-10" db="EMBL/GenBank/DDBJ databases">
        <title>Genome assembly of Pristionchus species.</title>
        <authorList>
            <person name="Yoshida K."/>
            <person name="Sommer R.J."/>
        </authorList>
    </citation>
    <scope>NUCLEOTIDE SEQUENCE</scope>
    <source>
        <strain evidence="2">RS0144</strain>
    </source>
</reference>
<evidence type="ECO:0000256" key="1">
    <source>
        <dbReference type="SAM" id="Phobius"/>
    </source>
</evidence>
<dbReference type="EMBL" id="BTSX01000006">
    <property type="protein sequence ID" value="GMT07647.1"/>
    <property type="molecule type" value="Genomic_DNA"/>
</dbReference>
<gene>
    <name evidence="2" type="ORF">PENTCL1PPCAC_29821</name>
</gene>
<comment type="caution">
    <text evidence="2">The sequence shown here is derived from an EMBL/GenBank/DDBJ whole genome shotgun (WGS) entry which is preliminary data.</text>
</comment>
<evidence type="ECO:0000313" key="2">
    <source>
        <dbReference type="EMBL" id="GMT07647.1"/>
    </source>
</evidence>
<evidence type="ECO:0008006" key="4">
    <source>
        <dbReference type="Google" id="ProtNLM"/>
    </source>
</evidence>
<feature type="non-terminal residue" evidence="2">
    <location>
        <position position="240"/>
    </location>
</feature>
<dbReference type="Proteomes" id="UP001432027">
    <property type="component" value="Unassembled WGS sequence"/>
</dbReference>
<dbReference type="AlphaFoldDB" id="A0AAV5UMX9"/>
<keyword evidence="1" id="KW-0812">Transmembrane</keyword>
<accession>A0AAV5UMX9</accession>
<name>A0AAV5UMX9_9BILA</name>
<sequence length="240" mass="27083">VASTVVALALISWSAIMDDFESTVRCCVTIITAVILTLKLSTSLLNHRLLQIIGDSSYALYLIHWPIVCILRFYEFDHFMIRFLAMVLCFGVSVLVFNGYEKWYVKLGEQSTFILIGGLYLSMALVNTLYNINRTGSRCNIDVHQPISFAESRAINQCMDTYWTDHVRIPQCNTHREEGPFGFCNLPPGNGNLSVLIIGNSFALNHARLLVDNLKDHYGNISLHTEGGCEQLIDTTEHKF</sequence>
<organism evidence="2 3">
    <name type="scientific">Pristionchus entomophagus</name>
    <dbReference type="NCBI Taxonomy" id="358040"/>
    <lineage>
        <taxon>Eukaryota</taxon>
        <taxon>Metazoa</taxon>
        <taxon>Ecdysozoa</taxon>
        <taxon>Nematoda</taxon>
        <taxon>Chromadorea</taxon>
        <taxon>Rhabditida</taxon>
        <taxon>Rhabditina</taxon>
        <taxon>Diplogasteromorpha</taxon>
        <taxon>Diplogasteroidea</taxon>
        <taxon>Neodiplogasteridae</taxon>
        <taxon>Pristionchus</taxon>
    </lineage>
</organism>
<feature type="transmembrane region" description="Helical" evidence="1">
    <location>
        <begin position="112"/>
        <end position="130"/>
    </location>
</feature>
<feature type="non-terminal residue" evidence="2">
    <location>
        <position position="1"/>
    </location>
</feature>
<dbReference type="GO" id="GO:0016020">
    <property type="term" value="C:membrane"/>
    <property type="evidence" value="ECO:0007669"/>
    <property type="project" value="TreeGrafter"/>
</dbReference>
<dbReference type="GO" id="GO:0000271">
    <property type="term" value="P:polysaccharide biosynthetic process"/>
    <property type="evidence" value="ECO:0007669"/>
    <property type="project" value="TreeGrafter"/>
</dbReference>
<proteinExistence type="predicted"/>
<evidence type="ECO:0000313" key="3">
    <source>
        <dbReference type="Proteomes" id="UP001432027"/>
    </source>
</evidence>
<dbReference type="PANTHER" id="PTHR23028:SF127">
    <property type="entry name" value="ACYL_TRANSF_3 DOMAIN-CONTAINING PROTEIN-RELATED"/>
    <property type="match status" value="1"/>
</dbReference>
<feature type="transmembrane region" description="Helical" evidence="1">
    <location>
        <begin position="52"/>
        <end position="74"/>
    </location>
</feature>